<dbReference type="NCBIfam" id="TIGR01733">
    <property type="entry name" value="AA-adenyl-dom"/>
    <property type="match status" value="1"/>
</dbReference>
<reference evidence="4" key="1">
    <citation type="submission" date="2021-02" db="EMBL/GenBank/DDBJ databases">
        <authorList>
            <person name="Nowell W R."/>
        </authorList>
    </citation>
    <scope>NUCLEOTIDE SEQUENCE</scope>
</reference>
<evidence type="ECO:0000256" key="2">
    <source>
        <dbReference type="ARBA" id="ARBA00022553"/>
    </source>
</evidence>
<proteinExistence type="predicted"/>
<dbReference type="Pfam" id="PF00501">
    <property type="entry name" value="AMP-binding"/>
    <property type="match status" value="1"/>
</dbReference>
<dbReference type="InterPro" id="IPR025110">
    <property type="entry name" value="AMP-bd_C"/>
</dbReference>
<dbReference type="GO" id="GO:0005737">
    <property type="term" value="C:cytoplasm"/>
    <property type="evidence" value="ECO:0007669"/>
    <property type="project" value="TreeGrafter"/>
</dbReference>
<dbReference type="Gene3D" id="1.10.1200.10">
    <property type="entry name" value="ACP-like"/>
    <property type="match status" value="1"/>
</dbReference>
<evidence type="ECO:0000313" key="5">
    <source>
        <dbReference type="Proteomes" id="UP000663844"/>
    </source>
</evidence>
<dbReference type="Gene3D" id="3.40.50.12780">
    <property type="entry name" value="N-terminal domain of ligase-like"/>
    <property type="match status" value="1"/>
</dbReference>
<dbReference type="InterPro" id="IPR009081">
    <property type="entry name" value="PP-bd_ACP"/>
</dbReference>
<dbReference type="GO" id="GO:0044550">
    <property type="term" value="P:secondary metabolite biosynthetic process"/>
    <property type="evidence" value="ECO:0007669"/>
    <property type="project" value="TreeGrafter"/>
</dbReference>
<dbReference type="CDD" id="cd05930">
    <property type="entry name" value="A_NRPS"/>
    <property type="match status" value="1"/>
</dbReference>
<dbReference type="Gene3D" id="3.30.559.10">
    <property type="entry name" value="Chloramphenicol acetyltransferase-like domain"/>
    <property type="match status" value="2"/>
</dbReference>
<dbReference type="InterPro" id="IPR001242">
    <property type="entry name" value="Condensation_dom"/>
</dbReference>
<dbReference type="Gene3D" id="3.30.300.30">
    <property type="match status" value="1"/>
</dbReference>
<dbReference type="InterPro" id="IPR036736">
    <property type="entry name" value="ACP-like_sf"/>
</dbReference>
<evidence type="ECO:0000313" key="4">
    <source>
        <dbReference type="EMBL" id="CAF4035209.1"/>
    </source>
</evidence>
<dbReference type="PROSITE" id="PS50075">
    <property type="entry name" value="CARRIER"/>
    <property type="match status" value="1"/>
</dbReference>
<evidence type="ECO:0000256" key="1">
    <source>
        <dbReference type="ARBA" id="ARBA00022450"/>
    </source>
</evidence>
<dbReference type="GO" id="GO:0031177">
    <property type="term" value="F:phosphopantetheine binding"/>
    <property type="evidence" value="ECO:0007669"/>
    <property type="project" value="TreeGrafter"/>
</dbReference>
<feature type="domain" description="Carrier" evidence="3">
    <location>
        <begin position="1147"/>
        <end position="1227"/>
    </location>
</feature>
<sequence>MTLSREFWHSELEGYNIEHPLLLPFDRQRSSTDHRSGLASLVEISFDKEVSKSFLNYASSSELTPFQLGLAIFYTFLFKLTHGQTDLCITSINANRYRHELQNMIGMFVSTLPYRLQLNSHWSFDELAGNVREKCLSILEHSHYPLQHILGPASYAQARIWLDERIRFDPDKPQVAIYNMPFVYRLETSHILSVKQLYASLRLIISKHQSLRTLLIFNTEKNQLIQRITNYNENKKRLFTFIESTFETDKQLDTIIHDEKRNSQYFDLTQGLVFRCHLIYHKQISSNDLLCHKDVIIFNFHHALFDFPSMDIFLNDLNQAYTTGQLSHNDESALTYLDYTVIEQEMPMTGASMFWLDALHDCNLDQSLPLPFDRYRLTDENRTGSGITVSFDFDKDLSHHFLTYAISNEIEPRDVALSCYYAFLFKLTNGKRDMCIGINTDGRYKQELLSVIGMFVNAIPSRCQLDSHWSFHQLVEYVHEIITNSMKYSYFPLQRILAQHPNISKAAFLDISFAFNSNENEIYNNKVVIDDKQLYPMSTTSIKISENEIMSKFDFSLTIEHDLDTNQLACTIDASLDLFNLDTIHKIAQRFHSMLDQMFNCVHNQMNKSIDELSLVLIDERASMISMNNTQMSFDNVSCIHHEFVNQVIKHPQKLAVELDEQSLTYSELLHYTQRLSLHLLINCNIMPGTIICQCVERSLSMVIGMMVIEMIGCMYCPLSPQDPQHRLHALVEQTQNRVLLTHYLTKRKFHDNIVSLDVDTVLLENGMEIYANLDRLSSVIVVADNIAYVIFTSGSTGIPKAAQVRHKNFTKCIQSLVHNDIFNTYDTVIQMSRCSFDIHVQEILGILISGASLVMLHPKGTLDFQYLSKVLDKKQITYMHTVPTLLYSFFTFIEQRNNQYALKYLRSLCSSGEAFSVKLLDVIRNIDMKKCHIWNLYGPAEATIDCTVHRVNIVADRKSIPIGVPLCNYVCVVLDELSQPVIIGQDGELVVGGIGVFAGYLERDDLTTKVSIEIDGELFYRTGDLVRMSNKGLLYYQGRKDHQIKLHGQRIELGEIERCLLNTFVTACVVIQWDNDRLVAYVQSSSIDDKQLRQHCQSHLPPHMVPSIFIIMEQLPLNSNGKVDRKRLPLPNLSHLTTSTPSEVPAPHSQLEECIHDVWCQLLRCVGKQISITSNFLSIGGHSLLFIELYYRYQALFDFDNLVLSVSRFLQQPTILQHAKLLQTITTNNIKSIQWHPLHIRQGLASFAQERIYLDEQVRFTHEVAIYNELVVLRVSQGSLSVDRLLRALRYILSKHKILRTSIIFDNEDSTLKQYITDNHQSFSLVDKHIFQNESDLFHMIYDIIVNSTLFDLSNGRNFHCEILRQHRLDNENNDNKSITESDILVIGFPHAAFDRSSRQIFFNDLVLAYTNNVTYLEDEECLEYIDYTVHERLIDMTLSREFWHSELEGYNIEHPLLLPVDRHRLSSDQRSGLASLVEISFDNDVSKSFLNYASSSELTPFQLGLAIFYTFLFKLTHGQTDLCISCLNANRYRSEIQNVLGVFFSTLPYRFQVDAYWSFDELARNVREKCLSILEHSHYPLQHILANLHFNPLDIPFLQSTFDLITFSSEANNLSFNGASLKEMHMEQPNEVAKVDFSVRFAYDPTSTDNQLLCHFICSRDLFDETVVKTMALRLQHLSRQLFSSNSSTSSTDSHFMPITALDLTLFEETEEINNVVFCRQPIVNNEGM</sequence>
<dbReference type="GO" id="GO:0003824">
    <property type="term" value="F:catalytic activity"/>
    <property type="evidence" value="ECO:0007669"/>
    <property type="project" value="InterPro"/>
</dbReference>
<dbReference type="InterPro" id="IPR042099">
    <property type="entry name" value="ANL_N_sf"/>
</dbReference>
<dbReference type="Pfam" id="PF13193">
    <property type="entry name" value="AMP-binding_C"/>
    <property type="match status" value="1"/>
</dbReference>
<dbReference type="SUPFAM" id="SSF56801">
    <property type="entry name" value="Acetyl-CoA synthetase-like"/>
    <property type="match status" value="1"/>
</dbReference>
<protein>
    <recommendedName>
        <fullName evidence="3">Carrier domain-containing protein</fullName>
    </recommendedName>
</protein>
<dbReference type="Proteomes" id="UP000663844">
    <property type="component" value="Unassembled WGS sequence"/>
</dbReference>
<dbReference type="PROSITE" id="PS00455">
    <property type="entry name" value="AMP_BINDING"/>
    <property type="match status" value="1"/>
</dbReference>
<dbReference type="InterPro" id="IPR045851">
    <property type="entry name" value="AMP-bd_C_sf"/>
</dbReference>
<dbReference type="EMBL" id="CAJOAZ010003922">
    <property type="protein sequence ID" value="CAF4035209.1"/>
    <property type="molecule type" value="Genomic_DNA"/>
</dbReference>
<dbReference type="InterPro" id="IPR000873">
    <property type="entry name" value="AMP-dep_synth/lig_dom"/>
</dbReference>
<dbReference type="Gene3D" id="3.30.559.30">
    <property type="entry name" value="Nonribosomal peptide synthetase, condensation domain"/>
    <property type="match status" value="3"/>
</dbReference>
<dbReference type="PANTHER" id="PTHR45527">
    <property type="entry name" value="NONRIBOSOMAL PEPTIDE SYNTHETASE"/>
    <property type="match status" value="1"/>
</dbReference>
<keyword evidence="2" id="KW-0597">Phosphoprotein</keyword>
<dbReference type="PANTHER" id="PTHR45527:SF1">
    <property type="entry name" value="FATTY ACID SYNTHASE"/>
    <property type="match status" value="1"/>
</dbReference>
<dbReference type="Pfam" id="PF00550">
    <property type="entry name" value="PP-binding"/>
    <property type="match status" value="1"/>
</dbReference>
<evidence type="ECO:0000259" key="3">
    <source>
        <dbReference type="PROSITE" id="PS50075"/>
    </source>
</evidence>
<dbReference type="SUPFAM" id="SSF52777">
    <property type="entry name" value="CoA-dependent acyltransferases"/>
    <property type="match status" value="5"/>
</dbReference>
<organism evidence="4 5">
    <name type="scientific">Adineta steineri</name>
    <dbReference type="NCBI Taxonomy" id="433720"/>
    <lineage>
        <taxon>Eukaryota</taxon>
        <taxon>Metazoa</taxon>
        <taxon>Spiralia</taxon>
        <taxon>Gnathifera</taxon>
        <taxon>Rotifera</taxon>
        <taxon>Eurotatoria</taxon>
        <taxon>Bdelloidea</taxon>
        <taxon>Adinetida</taxon>
        <taxon>Adinetidae</taxon>
        <taxon>Adineta</taxon>
    </lineage>
</organism>
<accession>A0A819QR92</accession>
<name>A0A819QR92_9BILA</name>
<gene>
    <name evidence="4" type="ORF">OXD698_LOCUS31552</name>
</gene>
<dbReference type="SUPFAM" id="SSF47336">
    <property type="entry name" value="ACP-like"/>
    <property type="match status" value="1"/>
</dbReference>
<comment type="caution">
    <text evidence="4">The sequence shown here is derived from an EMBL/GenBank/DDBJ whole genome shotgun (WGS) entry which is preliminary data.</text>
</comment>
<dbReference type="Pfam" id="PF00668">
    <property type="entry name" value="Condensation"/>
    <property type="match status" value="3"/>
</dbReference>
<dbReference type="InterPro" id="IPR010071">
    <property type="entry name" value="AA_adenyl_dom"/>
</dbReference>
<dbReference type="InterPro" id="IPR020845">
    <property type="entry name" value="AMP-binding_CS"/>
</dbReference>
<keyword evidence="1" id="KW-0596">Phosphopantetheine</keyword>
<dbReference type="InterPro" id="IPR023213">
    <property type="entry name" value="CAT-like_dom_sf"/>
</dbReference>
<dbReference type="GO" id="GO:0043041">
    <property type="term" value="P:amino acid activation for nonribosomal peptide biosynthetic process"/>
    <property type="evidence" value="ECO:0007669"/>
    <property type="project" value="TreeGrafter"/>
</dbReference>